<keyword evidence="10" id="KW-1185">Reference proteome</keyword>
<evidence type="ECO:0000256" key="3">
    <source>
        <dbReference type="ARBA" id="ARBA00022737"/>
    </source>
</evidence>
<dbReference type="SMART" id="SM00360">
    <property type="entry name" value="RRM"/>
    <property type="match status" value="2"/>
</dbReference>
<evidence type="ECO:0000256" key="2">
    <source>
        <dbReference type="ARBA" id="ARBA00022664"/>
    </source>
</evidence>
<dbReference type="PANTHER" id="PTHR15608">
    <property type="entry name" value="SPLICING FACTOR U2AF-ASSOCIATED PROTEIN 2"/>
    <property type="match status" value="1"/>
</dbReference>
<keyword evidence="2" id="KW-0507">mRNA processing</keyword>
<dbReference type="PROSITE" id="PS50102">
    <property type="entry name" value="RRM"/>
    <property type="match status" value="1"/>
</dbReference>
<gene>
    <name evidence="9" type="ORF">GQ43DRAFT_404889</name>
</gene>
<dbReference type="OrthoDB" id="10258585at2759"/>
<feature type="compositionally biased region" description="Basic and acidic residues" evidence="7">
    <location>
        <begin position="376"/>
        <end position="408"/>
    </location>
</feature>
<keyword evidence="3" id="KW-0677">Repeat</keyword>
<dbReference type="FunFam" id="3.30.70.330:FF:000105">
    <property type="entry name" value="HIV Tat-specific factor 1 homolog"/>
    <property type="match status" value="1"/>
</dbReference>
<dbReference type="GO" id="GO:0005684">
    <property type="term" value="C:U2-type spliceosomal complex"/>
    <property type="evidence" value="ECO:0007669"/>
    <property type="project" value="TreeGrafter"/>
</dbReference>
<reference evidence="9" key="1">
    <citation type="journal article" date="2020" name="Stud. Mycol.">
        <title>101 Dothideomycetes genomes: a test case for predicting lifestyles and emergence of pathogens.</title>
        <authorList>
            <person name="Haridas S."/>
            <person name="Albert R."/>
            <person name="Binder M."/>
            <person name="Bloem J."/>
            <person name="Labutti K."/>
            <person name="Salamov A."/>
            <person name="Andreopoulos B."/>
            <person name="Baker S."/>
            <person name="Barry K."/>
            <person name="Bills G."/>
            <person name="Bluhm B."/>
            <person name="Cannon C."/>
            <person name="Castanera R."/>
            <person name="Culley D."/>
            <person name="Daum C."/>
            <person name="Ezra D."/>
            <person name="Gonzalez J."/>
            <person name="Henrissat B."/>
            <person name="Kuo A."/>
            <person name="Liang C."/>
            <person name="Lipzen A."/>
            <person name="Lutzoni F."/>
            <person name="Magnuson J."/>
            <person name="Mondo S."/>
            <person name="Nolan M."/>
            <person name="Ohm R."/>
            <person name="Pangilinan J."/>
            <person name="Park H.-J."/>
            <person name="Ramirez L."/>
            <person name="Alfaro M."/>
            <person name="Sun H."/>
            <person name="Tritt A."/>
            <person name="Yoshinaga Y."/>
            <person name="Zwiers L.-H."/>
            <person name="Turgeon B."/>
            <person name="Goodwin S."/>
            <person name="Spatafora J."/>
            <person name="Crous P."/>
            <person name="Grigoriev I."/>
        </authorList>
    </citation>
    <scope>NUCLEOTIDE SEQUENCE</scope>
    <source>
        <strain evidence="9">ATCC 74209</strain>
    </source>
</reference>
<dbReference type="InterPro" id="IPR012677">
    <property type="entry name" value="Nucleotide-bd_a/b_plait_sf"/>
</dbReference>
<dbReference type="GO" id="GO:0000398">
    <property type="term" value="P:mRNA splicing, via spliceosome"/>
    <property type="evidence" value="ECO:0007669"/>
    <property type="project" value="UniProtKB-ARBA"/>
</dbReference>
<evidence type="ECO:0000313" key="9">
    <source>
        <dbReference type="EMBL" id="KAF2196536.1"/>
    </source>
</evidence>
<dbReference type="AlphaFoldDB" id="A0A9P4MMW7"/>
<accession>A0A9P4MMW7</accession>
<protein>
    <submittedName>
        <fullName evidence="9">Nuclear mRNA splicing factor-associated protein</fullName>
    </submittedName>
</protein>
<sequence>MRRFTREAMADVQPFPHEVDDFGNDERVAFSKAAGKWLLEDENGTEWEFNETAGRWTQTIDEEDIKRQQAAYGTIDDDTAEDSTAAAPQGRKRKNTQEANGKNKSRKVQENKAIYVTGIPLDATVDEIDELFTRYGGIIAEGADGKKRIKMYADEEGNFKGDALIVFFRAESVQQAINLRDEAPFRYDNKCGNMSVTAADMSYKKNNDAEFKGKEKKNLIKKNQEMNQKLADWDDDEPSAIATVVSKWDKVVVMKNVFTLQELDEDPRAVLDIKEDIRDLAEEFGEVTNVVLWDREPEGIVTVRFKDAASVEPFIHNTDGRWYEYKQLASEVATSRPRFKKSGAGTESDEEEEQIRVQRFGTSLAAQTAGETNVQVDDKPKDEKKDKRVDGKTEEKNEGKVDGKAEEK</sequence>
<evidence type="ECO:0000256" key="4">
    <source>
        <dbReference type="ARBA" id="ARBA00022884"/>
    </source>
</evidence>
<proteinExistence type="inferred from homology"/>
<keyword evidence="5" id="KW-0508">mRNA splicing</keyword>
<dbReference type="GO" id="GO:0003723">
    <property type="term" value="F:RNA binding"/>
    <property type="evidence" value="ECO:0007669"/>
    <property type="project" value="UniProtKB-UniRule"/>
</dbReference>
<comment type="similarity">
    <text evidence="1">Belongs to the HTATSF1 family.</text>
</comment>
<feature type="region of interest" description="Disordered" evidence="7">
    <location>
        <begin position="334"/>
        <end position="408"/>
    </location>
</feature>
<dbReference type="Gene3D" id="3.30.70.330">
    <property type="match status" value="2"/>
</dbReference>
<dbReference type="InterPro" id="IPR000504">
    <property type="entry name" value="RRM_dom"/>
</dbReference>
<evidence type="ECO:0000256" key="6">
    <source>
        <dbReference type="PROSITE-ProRule" id="PRU00176"/>
    </source>
</evidence>
<feature type="domain" description="RRM" evidence="8">
    <location>
        <begin position="112"/>
        <end position="201"/>
    </location>
</feature>
<organism evidence="9 10">
    <name type="scientific">Delitschia confertaspora ATCC 74209</name>
    <dbReference type="NCBI Taxonomy" id="1513339"/>
    <lineage>
        <taxon>Eukaryota</taxon>
        <taxon>Fungi</taxon>
        <taxon>Dikarya</taxon>
        <taxon>Ascomycota</taxon>
        <taxon>Pezizomycotina</taxon>
        <taxon>Dothideomycetes</taxon>
        <taxon>Pleosporomycetidae</taxon>
        <taxon>Pleosporales</taxon>
        <taxon>Delitschiaceae</taxon>
        <taxon>Delitschia</taxon>
    </lineage>
</organism>
<evidence type="ECO:0000256" key="1">
    <source>
        <dbReference type="ARBA" id="ARBA00007747"/>
    </source>
</evidence>
<name>A0A9P4MMW7_9PLEO</name>
<dbReference type="Proteomes" id="UP000799536">
    <property type="component" value="Unassembled WGS sequence"/>
</dbReference>
<evidence type="ECO:0000313" key="10">
    <source>
        <dbReference type="Proteomes" id="UP000799536"/>
    </source>
</evidence>
<evidence type="ECO:0000259" key="8">
    <source>
        <dbReference type="PROSITE" id="PS50102"/>
    </source>
</evidence>
<dbReference type="InterPro" id="IPR035979">
    <property type="entry name" value="RBD_domain_sf"/>
</dbReference>
<feature type="compositionally biased region" description="Polar residues" evidence="7">
    <location>
        <begin position="360"/>
        <end position="375"/>
    </location>
</feature>
<feature type="region of interest" description="Disordered" evidence="7">
    <location>
        <begin position="54"/>
        <end position="107"/>
    </location>
</feature>
<dbReference type="Pfam" id="PF00076">
    <property type="entry name" value="RRM_1"/>
    <property type="match status" value="1"/>
</dbReference>
<keyword evidence="4 6" id="KW-0694">RNA-binding</keyword>
<evidence type="ECO:0000256" key="5">
    <source>
        <dbReference type="ARBA" id="ARBA00023187"/>
    </source>
</evidence>
<dbReference type="GO" id="GO:0005686">
    <property type="term" value="C:U2 snRNP"/>
    <property type="evidence" value="ECO:0007669"/>
    <property type="project" value="TreeGrafter"/>
</dbReference>
<comment type="caution">
    <text evidence="9">The sequence shown here is derived from an EMBL/GenBank/DDBJ whole genome shotgun (WGS) entry which is preliminary data.</text>
</comment>
<dbReference type="SUPFAM" id="SSF54928">
    <property type="entry name" value="RNA-binding domain, RBD"/>
    <property type="match status" value="2"/>
</dbReference>
<dbReference type="InterPro" id="IPR034393">
    <property type="entry name" value="TatSF1-like"/>
</dbReference>
<evidence type="ECO:0000256" key="7">
    <source>
        <dbReference type="SAM" id="MobiDB-lite"/>
    </source>
</evidence>
<dbReference type="PANTHER" id="PTHR15608:SF0">
    <property type="entry name" value="HIV TAT-SPECIFIC FACTOR 1"/>
    <property type="match status" value="1"/>
</dbReference>
<dbReference type="EMBL" id="ML994369">
    <property type="protein sequence ID" value="KAF2196536.1"/>
    <property type="molecule type" value="Genomic_DNA"/>
</dbReference>